<organism evidence="1 2">
    <name type="scientific">Capnocytophaga canimorsus</name>
    <dbReference type="NCBI Taxonomy" id="28188"/>
    <lineage>
        <taxon>Bacteria</taxon>
        <taxon>Pseudomonadati</taxon>
        <taxon>Bacteroidota</taxon>
        <taxon>Flavobacteriia</taxon>
        <taxon>Flavobacteriales</taxon>
        <taxon>Flavobacteriaceae</taxon>
        <taxon>Capnocytophaga</taxon>
    </lineage>
</organism>
<evidence type="ECO:0008006" key="3">
    <source>
        <dbReference type="Google" id="ProtNLM"/>
    </source>
</evidence>
<accession>A0A0B7HFV3</accession>
<reference evidence="1 2" key="1">
    <citation type="submission" date="2015-01" db="EMBL/GenBank/DDBJ databases">
        <authorList>
            <person name="Xiang T."/>
            <person name="Song Y."/>
            <person name="Huang L."/>
            <person name="Wang B."/>
            <person name="Wu P."/>
        </authorList>
    </citation>
    <scope>NUCLEOTIDE SEQUENCE [LARGE SCALE GENOMIC DNA]</scope>
    <source>
        <strain evidence="1 2">Cc12</strain>
    </source>
</reference>
<evidence type="ECO:0000313" key="1">
    <source>
        <dbReference type="EMBL" id="CEN37564.1"/>
    </source>
</evidence>
<dbReference type="EMBL" id="CDOE01000068">
    <property type="protein sequence ID" value="CEN37564.1"/>
    <property type="molecule type" value="Genomic_DNA"/>
</dbReference>
<gene>
    <name evidence="1" type="ORF">CCAN12_700072</name>
</gene>
<evidence type="ECO:0000313" key="2">
    <source>
        <dbReference type="Proteomes" id="UP000044026"/>
    </source>
</evidence>
<protein>
    <recommendedName>
        <fullName evidence="3">Phosphoribosylaminoimidazolesuccinocarboxamide synthase</fullName>
    </recommendedName>
</protein>
<proteinExistence type="predicted"/>
<dbReference type="Proteomes" id="UP000044026">
    <property type="component" value="Unassembled WGS sequence"/>
</dbReference>
<dbReference type="AlphaFoldDB" id="A0A0B7HFV3"/>
<sequence>MSDTYINTISERYIELYENIMGEPFVKANTDDISQTYLHKM</sequence>
<name>A0A0B7HFV3_9FLAO</name>